<feature type="compositionally biased region" description="Polar residues" evidence="1">
    <location>
        <begin position="1"/>
        <end position="20"/>
    </location>
</feature>
<keyword evidence="3" id="KW-1185">Reference proteome</keyword>
<accession>A0ABS4TPV9</accession>
<comment type="caution">
    <text evidence="2">The sequence shown here is derived from an EMBL/GenBank/DDBJ whole genome shotgun (WGS) entry which is preliminary data.</text>
</comment>
<proteinExistence type="predicted"/>
<protein>
    <submittedName>
        <fullName evidence="2">Uncharacterized protein</fullName>
    </submittedName>
</protein>
<evidence type="ECO:0000256" key="1">
    <source>
        <dbReference type="SAM" id="MobiDB-lite"/>
    </source>
</evidence>
<organism evidence="2 3">
    <name type="scientific">Kibdelosporangium banguiense</name>
    <dbReference type="NCBI Taxonomy" id="1365924"/>
    <lineage>
        <taxon>Bacteria</taxon>
        <taxon>Bacillati</taxon>
        <taxon>Actinomycetota</taxon>
        <taxon>Actinomycetes</taxon>
        <taxon>Pseudonocardiales</taxon>
        <taxon>Pseudonocardiaceae</taxon>
        <taxon>Kibdelosporangium</taxon>
    </lineage>
</organism>
<name>A0ABS4TPV9_9PSEU</name>
<reference evidence="2 3" key="1">
    <citation type="submission" date="2021-03" db="EMBL/GenBank/DDBJ databases">
        <title>Sequencing the genomes of 1000 actinobacteria strains.</title>
        <authorList>
            <person name="Klenk H.-P."/>
        </authorList>
    </citation>
    <scope>NUCLEOTIDE SEQUENCE [LARGE SCALE GENOMIC DNA]</scope>
    <source>
        <strain evidence="2 3">DSM 46670</strain>
    </source>
</reference>
<dbReference type="EMBL" id="JAGINW010000001">
    <property type="protein sequence ID" value="MBP2326437.1"/>
    <property type="molecule type" value="Genomic_DNA"/>
</dbReference>
<evidence type="ECO:0000313" key="3">
    <source>
        <dbReference type="Proteomes" id="UP001519332"/>
    </source>
</evidence>
<evidence type="ECO:0000313" key="2">
    <source>
        <dbReference type="EMBL" id="MBP2326437.1"/>
    </source>
</evidence>
<dbReference type="RefSeq" id="WP_281065524.1">
    <property type="nucleotide sequence ID" value="NZ_JAGINW010000001.1"/>
</dbReference>
<gene>
    <name evidence="2" type="ORF">JOF56_006822</name>
</gene>
<feature type="region of interest" description="Disordered" evidence="1">
    <location>
        <begin position="1"/>
        <end position="42"/>
    </location>
</feature>
<sequence length="42" mass="4456">MTISRSTGGFSPGTWLSATDGSREIIDGTGIWPDEQARESGQ</sequence>
<dbReference type="Proteomes" id="UP001519332">
    <property type="component" value="Unassembled WGS sequence"/>
</dbReference>